<dbReference type="AlphaFoldDB" id="A0A814Z283"/>
<dbReference type="Gene3D" id="1.20.5.2480">
    <property type="match status" value="1"/>
</dbReference>
<comment type="subcellular location">
    <subcellularLocation>
        <location evidence="1 6">Endoplasmic reticulum membrane</location>
        <topology evidence="1 6">Multi-pass membrane protein</topology>
    </subcellularLocation>
</comment>
<feature type="transmembrane region" description="Helical" evidence="6">
    <location>
        <begin position="220"/>
        <end position="238"/>
    </location>
</feature>
<dbReference type="EMBL" id="CAJNOV010006103">
    <property type="protein sequence ID" value="CAF1236241.1"/>
    <property type="molecule type" value="Genomic_DNA"/>
</dbReference>
<evidence type="ECO:0000256" key="6">
    <source>
        <dbReference type="RuleBase" id="RU363132"/>
    </source>
</evidence>
<keyword evidence="5 6" id="KW-0472">Membrane</keyword>
<dbReference type="Proteomes" id="UP000663855">
    <property type="component" value="Unassembled WGS sequence"/>
</dbReference>
<dbReference type="PANTHER" id="PTHR45799:SF2">
    <property type="entry name" value="RETICULON-LIKE PROTEIN"/>
    <property type="match status" value="1"/>
</dbReference>
<keyword evidence="2 6" id="KW-0812">Transmembrane</keyword>
<dbReference type="PANTHER" id="PTHR45799">
    <property type="entry name" value="RETICULON-LIKE PROTEIN"/>
    <property type="match status" value="1"/>
</dbReference>
<sequence>MDPTTDSWNKSSSNDRNEASTTESISQNYTPVDDSYVQKGRTELKHGQQHAENIVSKTKRILQRHWDQTRHSLVEARKRTCQMIPKSACNLVYWRNPIQSGIVFGVSLSVIITFMCLSSLAAISFWLLAFLIVVGLNKLYNYVMTTFVGSARQDVFDSIFSSDIAISKQQADELAEQIQVNGTSLLKHARNIFLWQNLTNSAMFGLVLFIFFYIGLSMNTLTLGLVSLIFLFTVPKIYEVYQVPIDRTAKQILDQINQLLAKVTAKLPNKAKKA</sequence>
<evidence type="ECO:0000256" key="4">
    <source>
        <dbReference type="ARBA" id="ARBA00022989"/>
    </source>
</evidence>
<comment type="caution">
    <text evidence="9">The sequence shown here is derived from an EMBL/GenBank/DDBJ whole genome shotgun (WGS) entry which is preliminary data.</text>
</comment>
<accession>A0A814Z283</accession>
<dbReference type="PROSITE" id="PS50845">
    <property type="entry name" value="RETICULON"/>
    <property type="match status" value="1"/>
</dbReference>
<evidence type="ECO:0000313" key="9">
    <source>
        <dbReference type="EMBL" id="CAF1236241.1"/>
    </source>
</evidence>
<dbReference type="InterPro" id="IPR003388">
    <property type="entry name" value="Reticulon"/>
</dbReference>
<evidence type="ECO:0000256" key="7">
    <source>
        <dbReference type="SAM" id="MobiDB-lite"/>
    </source>
</evidence>
<reference evidence="9" key="1">
    <citation type="submission" date="2021-02" db="EMBL/GenBank/DDBJ databases">
        <authorList>
            <person name="Nowell W R."/>
        </authorList>
    </citation>
    <scope>NUCLEOTIDE SEQUENCE</scope>
</reference>
<feature type="compositionally biased region" description="Polar residues" evidence="7">
    <location>
        <begin position="1"/>
        <end position="12"/>
    </location>
</feature>
<dbReference type="Pfam" id="PF02453">
    <property type="entry name" value="Reticulon"/>
    <property type="match status" value="1"/>
</dbReference>
<evidence type="ECO:0000259" key="8">
    <source>
        <dbReference type="PROSITE" id="PS50845"/>
    </source>
</evidence>
<dbReference type="GO" id="GO:0030424">
    <property type="term" value="C:axon"/>
    <property type="evidence" value="ECO:0007669"/>
    <property type="project" value="TreeGrafter"/>
</dbReference>
<dbReference type="GO" id="GO:0005789">
    <property type="term" value="C:endoplasmic reticulum membrane"/>
    <property type="evidence" value="ECO:0007669"/>
    <property type="project" value="UniProtKB-SubCell"/>
</dbReference>
<feature type="transmembrane region" description="Helical" evidence="6">
    <location>
        <begin position="101"/>
        <end position="134"/>
    </location>
</feature>
<protein>
    <recommendedName>
        <fullName evidence="6">Reticulon-like protein</fullName>
    </recommendedName>
</protein>
<organism evidence="9 10">
    <name type="scientific">Rotaria magnacalcarata</name>
    <dbReference type="NCBI Taxonomy" id="392030"/>
    <lineage>
        <taxon>Eukaryota</taxon>
        <taxon>Metazoa</taxon>
        <taxon>Spiralia</taxon>
        <taxon>Gnathifera</taxon>
        <taxon>Rotifera</taxon>
        <taxon>Eurotatoria</taxon>
        <taxon>Bdelloidea</taxon>
        <taxon>Philodinida</taxon>
        <taxon>Philodinidae</taxon>
        <taxon>Rotaria</taxon>
    </lineage>
</organism>
<dbReference type="InterPro" id="IPR046964">
    <property type="entry name" value="RTN1-4"/>
</dbReference>
<feature type="compositionally biased region" description="Polar residues" evidence="7">
    <location>
        <begin position="19"/>
        <end position="29"/>
    </location>
</feature>
<gene>
    <name evidence="9" type="ORF">CJN711_LOCUS13758</name>
</gene>
<evidence type="ECO:0000256" key="5">
    <source>
        <dbReference type="ARBA" id="ARBA00023136"/>
    </source>
</evidence>
<evidence type="ECO:0000256" key="3">
    <source>
        <dbReference type="ARBA" id="ARBA00022824"/>
    </source>
</evidence>
<name>A0A814Z283_9BILA</name>
<evidence type="ECO:0000313" key="10">
    <source>
        <dbReference type="Proteomes" id="UP000663855"/>
    </source>
</evidence>
<feature type="region of interest" description="Disordered" evidence="7">
    <location>
        <begin position="1"/>
        <end position="29"/>
    </location>
</feature>
<feature type="domain" description="Reticulon" evidence="8">
    <location>
        <begin position="88"/>
        <end position="274"/>
    </location>
</feature>
<keyword evidence="3 6" id="KW-0256">Endoplasmic reticulum</keyword>
<proteinExistence type="predicted"/>
<evidence type="ECO:0000256" key="1">
    <source>
        <dbReference type="ARBA" id="ARBA00004477"/>
    </source>
</evidence>
<keyword evidence="4 6" id="KW-1133">Transmembrane helix</keyword>
<evidence type="ECO:0000256" key="2">
    <source>
        <dbReference type="ARBA" id="ARBA00022692"/>
    </source>
</evidence>